<dbReference type="PANTHER" id="PTHR36766:SF70">
    <property type="entry name" value="DISEASE RESISTANCE PROTEIN RGA4"/>
    <property type="match status" value="1"/>
</dbReference>
<accession>A0ABU6QNQ1</accession>
<name>A0ABU6QNQ1_9FABA</name>
<dbReference type="Proteomes" id="UP001341840">
    <property type="component" value="Unassembled WGS sequence"/>
</dbReference>
<evidence type="ECO:0000256" key="1">
    <source>
        <dbReference type="ARBA" id="ARBA00022821"/>
    </source>
</evidence>
<keyword evidence="1" id="KW-0611">Plant defense</keyword>
<organism evidence="2 3">
    <name type="scientific">Stylosanthes scabra</name>
    <dbReference type="NCBI Taxonomy" id="79078"/>
    <lineage>
        <taxon>Eukaryota</taxon>
        <taxon>Viridiplantae</taxon>
        <taxon>Streptophyta</taxon>
        <taxon>Embryophyta</taxon>
        <taxon>Tracheophyta</taxon>
        <taxon>Spermatophyta</taxon>
        <taxon>Magnoliopsida</taxon>
        <taxon>eudicotyledons</taxon>
        <taxon>Gunneridae</taxon>
        <taxon>Pentapetalae</taxon>
        <taxon>rosids</taxon>
        <taxon>fabids</taxon>
        <taxon>Fabales</taxon>
        <taxon>Fabaceae</taxon>
        <taxon>Papilionoideae</taxon>
        <taxon>50 kb inversion clade</taxon>
        <taxon>dalbergioids sensu lato</taxon>
        <taxon>Dalbergieae</taxon>
        <taxon>Pterocarpus clade</taxon>
        <taxon>Stylosanthes</taxon>
    </lineage>
</organism>
<comment type="caution">
    <text evidence="2">The sequence shown here is derived from an EMBL/GenBank/DDBJ whole genome shotgun (WGS) entry which is preliminary data.</text>
</comment>
<proteinExistence type="predicted"/>
<dbReference type="Gene3D" id="3.80.10.10">
    <property type="entry name" value="Ribonuclease Inhibitor"/>
    <property type="match status" value="3"/>
</dbReference>
<evidence type="ECO:0000313" key="2">
    <source>
        <dbReference type="EMBL" id="MED6113160.1"/>
    </source>
</evidence>
<gene>
    <name evidence="2" type="ORF">PIB30_068236</name>
</gene>
<keyword evidence="3" id="KW-1185">Reference proteome</keyword>
<dbReference type="PANTHER" id="PTHR36766">
    <property type="entry name" value="PLANT BROAD-SPECTRUM MILDEW RESISTANCE PROTEIN RPW8"/>
    <property type="match status" value="1"/>
</dbReference>
<evidence type="ECO:0000313" key="3">
    <source>
        <dbReference type="Proteomes" id="UP001341840"/>
    </source>
</evidence>
<protein>
    <submittedName>
        <fullName evidence="2">Uncharacterized protein</fullName>
    </submittedName>
</protein>
<dbReference type="SUPFAM" id="SSF52047">
    <property type="entry name" value="RNI-like"/>
    <property type="match status" value="1"/>
</dbReference>
<dbReference type="InterPro" id="IPR032675">
    <property type="entry name" value="LRR_dom_sf"/>
</dbReference>
<dbReference type="EMBL" id="JASCZI010000728">
    <property type="protein sequence ID" value="MED6113160.1"/>
    <property type="molecule type" value="Genomic_DNA"/>
</dbReference>
<reference evidence="2 3" key="1">
    <citation type="journal article" date="2023" name="Plants (Basel)">
        <title>Bridging the Gap: Combining Genomics and Transcriptomics Approaches to Understand Stylosanthes scabra, an Orphan Legume from the Brazilian Caatinga.</title>
        <authorList>
            <person name="Ferreira-Neto J.R.C."/>
            <person name="da Silva M.D."/>
            <person name="Binneck E."/>
            <person name="de Melo N.F."/>
            <person name="da Silva R.H."/>
            <person name="de Melo A.L.T.M."/>
            <person name="Pandolfi V."/>
            <person name="Bustamante F.O."/>
            <person name="Brasileiro-Vidal A.C."/>
            <person name="Benko-Iseppon A.M."/>
        </authorList>
    </citation>
    <scope>NUCLEOTIDE SEQUENCE [LARGE SCALE GENOMIC DNA]</scope>
    <source>
        <tissue evidence="2">Leaves</tissue>
    </source>
</reference>
<sequence length="352" mass="40410">MGWRELVEFYNNNKSFEQETPFKSLESLTFESMPCWKEWHFPDEFDGFPQLKHLSIYKCPVLTGNLPSHLPTLEELIVEGCGELACSLPRRKEEAPQSLLARPVSGVHLLGSLQQLSISGCSNLTFSGQLQHSLKKIFISECDSLKLFPLVALPNLEKLQIRSCRNLECIEVPQDHDDHVLPSLCQLIIHLEELTIEWCSEIDSFPEVGLPPSLRVLRIHYCRKLTRWIISRGLHSEGLTTLSLSGCDKVKSFPREGCLPISLEHLKISKFRDVETLDCKALLHLTSLEELEIQECRTLKNMTEEWLPPSITRLDISACPLRSKLRQMNHPAIDFDDLELASETEDEWRWLL</sequence>